<dbReference type="AlphaFoldDB" id="A0A3D1JDL5"/>
<reference evidence="2 3" key="1">
    <citation type="journal article" date="2018" name="Nat. Biotechnol.">
        <title>A standardized bacterial taxonomy based on genome phylogeny substantially revises the tree of life.</title>
        <authorList>
            <person name="Parks D.H."/>
            <person name="Chuvochina M."/>
            <person name="Waite D.W."/>
            <person name="Rinke C."/>
            <person name="Skarshewski A."/>
            <person name="Chaumeil P.A."/>
            <person name="Hugenholtz P."/>
        </authorList>
    </citation>
    <scope>NUCLEOTIDE SEQUENCE [LARGE SCALE GENOMIC DNA]</scope>
    <source>
        <strain evidence="2">UBA8781</strain>
    </source>
</reference>
<feature type="region of interest" description="Disordered" evidence="1">
    <location>
        <begin position="267"/>
        <end position="304"/>
    </location>
</feature>
<proteinExistence type="predicted"/>
<evidence type="ECO:0000256" key="1">
    <source>
        <dbReference type="SAM" id="MobiDB-lite"/>
    </source>
</evidence>
<protein>
    <submittedName>
        <fullName evidence="2">Uncharacterized protein</fullName>
    </submittedName>
</protein>
<evidence type="ECO:0000313" key="2">
    <source>
        <dbReference type="EMBL" id="HCE16669.1"/>
    </source>
</evidence>
<organism evidence="2 3">
    <name type="scientific">Anaerolinea thermolimosa</name>
    <dbReference type="NCBI Taxonomy" id="229919"/>
    <lineage>
        <taxon>Bacteria</taxon>
        <taxon>Bacillati</taxon>
        <taxon>Chloroflexota</taxon>
        <taxon>Anaerolineae</taxon>
        <taxon>Anaerolineales</taxon>
        <taxon>Anaerolineaceae</taxon>
        <taxon>Anaerolinea</taxon>
    </lineage>
</organism>
<dbReference type="EMBL" id="DPBP01000009">
    <property type="protein sequence ID" value="HCE16669.1"/>
    <property type="molecule type" value="Genomic_DNA"/>
</dbReference>
<dbReference type="Proteomes" id="UP000264141">
    <property type="component" value="Unassembled WGS sequence"/>
</dbReference>
<name>A0A3D1JDL5_9CHLR</name>
<accession>A0A3D1JDL5</accession>
<comment type="caution">
    <text evidence="2">The sequence shown here is derived from an EMBL/GenBank/DDBJ whole genome shotgun (WGS) entry which is preliminary data.</text>
</comment>
<sequence>MADLTLDWVNQEAGQEQGRPAGWYAAGAPRRAARLRAQDRLMLFFAQSGTAPLSPHVQQEMLSRLAETYFTAAGSVTSGMRVTAERLNEFLLNRNLRAARQGGQVIGNLAMAVMHGETIYLLLVGAVQVFALSARRSERFGDAAARGLGQARVVAGRYFTIAVEADLTLLFAAPTAPDWPEDTLQSWCGLAIDELRARLAQSALDVQAGLVRLQPGRGEVRWLRMEPARQSAASNAPASVASGGQVSGHYLSGKPLVAGGTLPEKAVEVPETPPSEPPIQRRDSRPPEGASLPQRPKPARPVRERHVLSPAWAAAAGRLAGAIAWLRARFAWLREQASRLAARVLPDQPAAGLNLSPSTMLFIALAVPLMVTAVAATVYFQRGRGEQYRAYLRTAAQFAEQAAAAGDEALRREDWNQTLAWLDKAAGYGHSEEADQLRQQAQHALDEMEGIVRLNYLPAGSPLPEGVVVTRMVATISDVYLLDGQIGQVYRLFRTSQGYELDSRFTCGPGKAGAVIIGPLLDIAPLPPVNEFKATVAGIDAGGNLVFCAPGVSGFSSMTLIPPDINWGAISRMTIFQDTLYVLDAKVNAVYRYFRSDGMLFASPPRLYFDNQIPHMTDVIDMAVDQEYLYLLHQDGSMTTCSASGFTTECTDPAPYGDSRHGRVPDPLTFEDARFIRMQTTQPPDPSLYILDDRASSIYHFSLRKLNLQRQYRPQVEPEYPLPAKAATAFVITPNRRALLAFGNRIFYAPLP</sequence>
<dbReference type="STRING" id="229919.GCA_001050195_02443"/>
<gene>
    <name evidence="2" type="ORF">DEQ80_02300</name>
</gene>
<evidence type="ECO:0000313" key="3">
    <source>
        <dbReference type="Proteomes" id="UP000264141"/>
    </source>
</evidence>